<proteinExistence type="predicted"/>
<accession>A0AAX2F352</accession>
<sequence length="83" mass="9202">MAKVAIKNMNITSFGGIYHIMDVFSKLGFEKLTESVLGERGSSGKAFCYGSIFCGYHTSPLVWVGAFMLRKEPRNTEAPHINI</sequence>
<dbReference type="AlphaFoldDB" id="A0AAX2F352"/>
<dbReference type="EMBL" id="FQWA01000008">
    <property type="protein sequence ID" value="SHF75132.1"/>
    <property type="molecule type" value="Genomic_DNA"/>
</dbReference>
<comment type="caution">
    <text evidence="1">The sequence shown here is derived from an EMBL/GenBank/DDBJ whole genome shotgun (WGS) entry which is preliminary data.</text>
</comment>
<reference evidence="1 2" key="1">
    <citation type="submission" date="2016-11" db="EMBL/GenBank/DDBJ databases">
        <authorList>
            <person name="Varghese N."/>
            <person name="Submissions S."/>
        </authorList>
    </citation>
    <scope>NUCLEOTIDE SEQUENCE [LARGE SCALE GENOMIC DNA]</scope>
    <source>
        <strain evidence="1 2">DSM 22613</strain>
    </source>
</reference>
<dbReference type="RefSeq" id="WP_025839362.1">
    <property type="nucleotide sequence ID" value="NZ_BAKP01000038.1"/>
</dbReference>
<organism evidence="1 2">
    <name type="scientific">Prevotella scopos JCM 17725</name>
    <dbReference type="NCBI Taxonomy" id="1236518"/>
    <lineage>
        <taxon>Bacteria</taxon>
        <taxon>Pseudomonadati</taxon>
        <taxon>Bacteroidota</taxon>
        <taxon>Bacteroidia</taxon>
        <taxon>Bacteroidales</taxon>
        <taxon>Prevotellaceae</taxon>
        <taxon>Prevotella</taxon>
    </lineage>
</organism>
<keyword evidence="2" id="KW-1185">Reference proteome</keyword>
<dbReference type="Proteomes" id="UP000184105">
    <property type="component" value="Unassembled WGS sequence"/>
</dbReference>
<protein>
    <submittedName>
        <fullName evidence="1">Uncharacterized protein</fullName>
    </submittedName>
</protein>
<evidence type="ECO:0000313" key="1">
    <source>
        <dbReference type="EMBL" id="SHF75132.1"/>
    </source>
</evidence>
<name>A0AAX2F352_9BACT</name>
<evidence type="ECO:0000313" key="2">
    <source>
        <dbReference type="Proteomes" id="UP000184105"/>
    </source>
</evidence>
<gene>
    <name evidence="1" type="ORF">SAMN05444364_10821</name>
</gene>